<proteinExistence type="predicted"/>
<protein>
    <submittedName>
        <fullName evidence="2">Uncharacterized protein</fullName>
    </submittedName>
</protein>
<evidence type="ECO:0000313" key="3">
    <source>
        <dbReference type="Proteomes" id="UP001292094"/>
    </source>
</evidence>
<accession>A0AAE1NL76</accession>
<dbReference type="InterPro" id="IPR008979">
    <property type="entry name" value="Galactose-bd-like_sf"/>
</dbReference>
<feature type="chain" id="PRO_5042030230" evidence="1">
    <location>
        <begin position="37"/>
        <end position="211"/>
    </location>
</feature>
<sequence length="211" mass="23455">MMMGRRKPMLWLKRQQRGSTTLVFLILLNCLHFTVSSPTTNIYQRIIVDLSDPVFASCPSTLYPLGAAKLHNPMFICIGVCDKYPACIFASVEGDFCKLFTVRLMLGTPSDTVGTVVYRNILDIIEPGQNLVSYVQAVTPTSDLSGHPVYDTSLIGNNGDTTDTLFIFDDKSYGPLPYKKFDVNLVGRYITLTNIGNNNICLCKMMIYGTP</sequence>
<feature type="signal peptide" evidence="1">
    <location>
        <begin position="1"/>
        <end position="36"/>
    </location>
</feature>
<keyword evidence="3" id="KW-1185">Reference proteome</keyword>
<dbReference type="EMBL" id="JAWZYT010005232">
    <property type="protein sequence ID" value="KAK4291172.1"/>
    <property type="molecule type" value="Genomic_DNA"/>
</dbReference>
<comment type="caution">
    <text evidence="2">The sequence shown here is derived from an EMBL/GenBank/DDBJ whole genome shotgun (WGS) entry which is preliminary data.</text>
</comment>
<reference evidence="2" key="1">
    <citation type="submission" date="2023-11" db="EMBL/GenBank/DDBJ databases">
        <title>Genome assemblies of two species of porcelain crab, Petrolisthes cinctipes and Petrolisthes manimaculis (Anomura: Porcellanidae).</title>
        <authorList>
            <person name="Angst P."/>
        </authorList>
    </citation>
    <scope>NUCLEOTIDE SEQUENCE</scope>
    <source>
        <strain evidence="2">PB745_02</strain>
        <tissue evidence="2">Gill</tissue>
    </source>
</reference>
<organism evidence="2 3">
    <name type="scientific">Petrolisthes manimaculis</name>
    <dbReference type="NCBI Taxonomy" id="1843537"/>
    <lineage>
        <taxon>Eukaryota</taxon>
        <taxon>Metazoa</taxon>
        <taxon>Ecdysozoa</taxon>
        <taxon>Arthropoda</taxon>
        <taxon>Crustacea</taxon>
        <taxon>Multicrustacea</taxon>
        <taxon>Malacostraca</taxon>
        <taxon>Eumalacostraca</taxon>
        <taxon>Eucarida</taxon>
        <taxon>Decapoda</taxon>
        <taxon>Pleocyemata</taxon>
        <taxon>Anomura</taxon>
        <taxon>Galatheoidea</taxon>
        <taxon>Porcellanidae</taxon>
        <taxon>Petrolisthes</taxon>
    </lineage>
</organism>
<dbReference type="SUPFAM" id="SSF49785">
    <property type="entry name" value="Galactose-binding domain-like"/>
    <property type="match status" value="1"/>
</dbReference>
<keyword evidence="1" id="KW-0732">Signal</keyword>
<dbReference type="AlphaFoldDB" id="A0AAE1NL76"/>
<dbReference type="Proteomes" id="UP001292094">
    <property type="component" value="Unassembled WGS sequence"/>
</dbReference>
<name>A0AAE1NL76_9EUCA</name>
<evidence type="ECO:0000256" key="1">
    <source>
        <dbReference type="SAM" id="SignalP"/>
    </source>
</evidence>
<gene>
    <name evidence="2" type="ORF">Pmani_035984</name>
</gene>
<evidence type="ECO:0000313" key="2">
    <source>
        <dbReference type="EMBL" id="KAK4291172.1"/>
    </source>
</evidence>